<evidence type="ECO:0000256" key="2">
    <source>
        <dbReference type="SAM" id="SignalP"/>
    </source>
</evidence>
<comment type="caution">
    <text evidence="3">The sequence shown here is derived from an EMBL/GenBank/DDBJ whole genome shotgun (WGS) entry which is preliminary data.</text>
</comment>
<sequence>MKTCLMIAIAVLGTALISVPARAADDTYVLFEEGKAAFQAGQFEIAREKLSKVAERNPNHVPTNAMLAQIKQKIGVDNTKLRSTYATVIIEKIDFADVSLEEAVEALRLLAKKASGDKVVPNIIIKSPEIAQKTVSLNLSKVPLTEVLNYLAEVTGARITYDTSAVLFSNRAG</sequence>
<dbReference type="EMBL" id="QNRR01000006">
    <property type="protein sequence ID" value="RBP42631.1"/>
    <property type="molecule type" value="Genomic_DNA"/>
</dbReference>
<name>A0A366HIU2_9BACT</name>
<dbReference type="InterPro" id="IPR019734">
    <property type="entry name" value="TPR_rpt"/>
</dbReference>
<protein>
    <recommendedName>
        <fullName evidence="5">Tetratricopeptide repeat protein</fullName>
    </recommendedName>
</protein>
<proteinExistence type="predicted"/>
<keyword evidence="4" id="KW-1185">Reference proteome</keyword>
<dbReference type="RefSeq" id="WP_147263472.1">
    <property type="nucleotide sequence ID" value="NZ_QNRR01000006.1"/>
</dbReference>
<dbReference type="PROSITE" id="PS50005">
    <property type="entry name" value="TPR"/>
    <property type="match status" value="1"/>
</dbReference>
<evidence type="ECO:0000313" key="4">
    <source>
        <dbReference type="Proteomes" id="UP000253426"/>
    </source>
</evidence>
<dbReference type="AlphaFoldDB" id="A0A366HIU2"/>
<feature type="repeat" description="TPR" evidence="1">
    <location>
        <begin position="27"/>
        <end position="60"/>
    </location>
</feature>
<dbReference type="OrthoDB" id="190841at2"/>
<dbReference type="InterPro" id="IPR011990">
    <property type="entry name" value="TPR-like_helical_dom_sf"/>
</dbReference>
<evidence type="ECO:0008006" key="5">
    <source>
        <dbReference type="Google" id="ProtNLM"/>
    </source>
</evidence>
<organism evidence="3 4">
    <name type="scientific">Roseimicrobium gellanilyticum</name>
    <dbReference type="NCBI Taxonomy" id="748857"/>
    <lineage>
        <taxon>Bacteria</taxon>
        <taxon>Pseudomonadati</taxon>
        <taxon>Verrucomicrobiota</taxon>
        <taxon>Verrucomicrobiia</taxon>
        <taxon>Verrucomicrobiales</taxon>
        <taxon>Verrucomicrobiaceae</taxon>
        <taxon>Roseimicrobium</taxon>
    </lineage>
</organism>
<feature type="chain" id="PRO_5016784992" description="Tetratricopeptide repeat protein" evidence="2">
    <location>
        <begin position="24"/>
        <end position="173"/>
    </location>
</feature>
<accession>A0A366HIU2</accession>
<dbReference type="Gene3D" id="1.25.40.10">
    <property type="entry name" value="Tetratricopeptide repeat domain"/>
    <property type="match status" value="1"/>
</dbReference>
<evidence type="ECO:0000313" key="3">
    <source>
        <dbReference type="EMBL" id="RBP42631.1"/>
    </source>
</evidence>
<keyword evidence="1" id="KW-0802">TPR repeat</keyword>
<dbReference type="SUPFAM" id="SSF48452">
    <property type="entry name" value="TPR-like"/>
    <property type="match status" value="1"/>
</dbReference>
<evidence type="ECO:0000256" key="1">
    <source>
        <dbReference type="PROSITE-ProRule" id="PRU00339"/>
    </source>
</evidence>
<feature type="signal peptide" evidence="2">
    <location>
        <begin position="1"/>
        <end position="23"/>
    </location>
</feature>
<gene>
    <name evidence="3" type="ORF">DES53_106340</name>
</gene>
<keyword evidence="2" id="KW-0732">Signal</keyword>
<dbReference type="Proteomes" id="UP000253426">
    <property type="component" value="Unassembled WGS sequence"/>
</dbReference>
<reference evidence="3 4" key="1">
    <citation type="submission" date="2018-06" db="EMBL/GenBank/DDBJ databases">
        <title>Genomic Encyclopedia of Type Strains, Phase IV (KMG-IV): sequencing the most valuable type-strain genomes for metagenomic binning, comparative biology and taxonomic classification.</title>
        <authorList>
            <person name="Goeker M."/>
        </authorList>
    </citation>
    <scope>NUCLEOTIDE SEQUENCE [LARGE SCALE GENOMIC DNA]</scope>
    <source>
        <strain evidence="3 4">DSM 25532</strain>
    </source>
</reference>